<accession>A0A1H1URI6</accession>
<dbReference type="InterPro" id="IPR050090">
    <property type="entry name" value="Tyrosine_recombinase_XerCD"/>
</dbReference>
<dbReference type="GO" id="GO:0015074">
    <property type="term" value="P:DNA integration"/>
    <property type="evidence" value="ECO:0007669"/>
    <property type="project" value="InterPro"/>
</dbReference>
<keyword evidence="4" id="KW-1185">Reference proteome</keyword>
<evidence type="ECO:0000313" key="3">
    <source>
        <dbReference type="EMBL" id="SDS75194.1"/>
    </source>
</evidence>
<dbReference type="PROSITE" id="PS51898">
    <property type="entry name" value="TYR_RECOMBINASE"/>
    <property type="match status" value="1"/>
</dbReference>
<dbReference type="STRING" id="629680.SAMN04489751_2769"/>
<dbReference type="PANTHER" id="PTHR30349:SF81">
    <property type="entry name" value="TYROSINE RECOMBINASE XERC"/>
    <property type="match status" value="1"/>
</dbReference>
<sequence length="372" mass="42354">MTDYRDSLTAFRLLPSGSNVSLVKPEQQVFEAMMSGWENQQLSRGLRKQTIDGRTAIVSRFHEFVDKPPWKWTVADVDEFTGDAAGRSLTLSTLRQNHGAIRTFCDYITSPLYDWMEICDHQFGEVPSQVCLPWNTVAHRFEFEGDGKRRPLTYEEVELLFDTADARVDTLASSGRKGALGALRDAQLLKTIYAFGLRRTEAVMLDTVDLHYSSKMRHWGCYGALHVRWAKAAGGGAPRRRTVLLVPEFDWWVPGMQQWNEQARSRFAPGRDLDALWVTERRTRVSAGYLDRRFADLRDEAGLSKALTLHSLRHSYVTHLLEFGYADRFVQDQVGHMHASTTTIYASVSSDYKNRVLAEALKDLTEGEANDH</sequence>
<dbReference type="GO" id="GO:0003677">
    <property type="term" value="F:DNA binding"/>
    <property type="evidence" value="ECO:0007669"/>
    <property type="project" value="InterPro"/>
</dbReference>
<dbReference type="SUPFAM" id="SSF56349">
    <property type="entry name" value="DNA breaking-rejoining enzymes"/>
    <property type="match status" value="1"/>
</dbReference>
<keyword evidence="1" id="KW-0233">DNA recombination</keyword>
<dbReference type="Proteomes" id="UP000199700">
    <property type="component" value="Chromosome"/>
</dbReference>
<dbReference type="EMBL" id="LT629739">
    <property type="protein sequence ID" value="SDS75194.1"/>
    <property type="molecule type" value="Genomic_DNA"/>
</dbReference>
<dbReference type="InterPro" id="IPR011010">
    <property type="entry name" value="DNA_brk_join_enz"/>
</dbReference>
<feature type="domain" description="Tyr recombinase" evidence="2">
    <location>
        <begin position="147"/>
        <end position="358"/>
    </location>
</feature>
<evidence type="ECO:0000259" key="2">
    <source>
        <dbReference type="PROSITE" id="PS51898"/>
    </source>
</evidence>
<dbReference type="PANTHER" id="PTHR30349">
    <property type="entry name" value="PHAGE INTEGRASE-RELATED"/>
    <property type="match status" value="1"/>
</dbReference>
<reference evidence="3" key="1">
    <citation type="submission" date="2016-10" db="EMBL/GenBank/DDBJ databases">
        <authorList>
            <person name="Varghese N."/>
            <person name="Submissions S."/>
        </authorList>
    </citation>
    <scope>NUCLEOTIDE SEQUENCE [LARGE SCALE GENOMIC DNA]</scope>
    <source>
        <strain evidence="3">DSM 22082</strain>
    </source>
</reference>
<dbReference type="Gene3D" id="1.10.443.10">
    <property type="entry name" value="Intergrase catalytic core"/>
    <property type="match status" value="1"/>
</dbReference>
<dbReference type="InterPro" id="IPR013762">
    <property type="entry name" value="Integrase-like_cat_sf"/>
</dbReference>
<dbReference type="InterPro" id="IPR002104">
    <property type="entry name" value="Integrase_catalytic"/>
</dbReference>
<evidence type="ECO:0000313" key="4">
    <source>
        <dbReference type="Proteomes" id="UP000199700"/>
    </source>
</evidence>
<name>A0A1H1URI6_BRESA</name>
<proteinExistence type="predicted"/>
<dbReference type="Pfam" id="PF00589">
    <property type="entry name" value="Phage_integrase"/>
    <property type="match status" value="1"/>
</dbReference>
<dbReference type="GO" id="GO:0006310">
    <property type="term" value="P:DNA recombination"/>
    <property type="evidence" value="ECO:0007669"/>
    <property type="project" value="UniProtKB-KW"/>
</dbReference>
<organism evidence="3 4">
    <name type="scientific">Brevibacterium sandarakinum</name>
    <dbReference type="NCBI Taxonomy" id="629680"/>
    <lineage>
        <taxon>Bacteria</taxon>
        <taxon>Bacillati</taxon>
        <taxon>Actinomycetota</taxon>
        <taxon>Actinomycetes</taxon>
        <taxon>Micrococcales</taxon>
        <taxon>Brevibacteriaceae</taxon>
        <taxon>Brevibacterium</taxon>
    </lineage>
</organism>
<gene>
    <name evidence="3" type="ORF">SAMN04489751_2769</name>
</gene>
<dbReference type="AlphaFoldDB" id="A0A1H1URI6"/>
<protein>
    <submittedName>
        <fullName evidence="3">Site-specific recombinase XerD</fullName>
    </submittedName>
</protein>
<evidence type="ECO:0000256" key="1">
    <source>
        <dbReference type="ARBA" id="ARBA00023172"/>
    </source>
</evidence>